<feature type="domain" description="Acyl-CoA dehydrogenase/oxidase N-terminal" evidence="10">
    <location>
        <begin position="8"/>
        <end position="118"/>
    </location>
</feature>
<dbReference type="EMBL" id="BLKT01000003">
    <property type="protein sequence ID" value="GFG58715.1"/>
    <property type="molecule type" value="Genomic_DNA"/>
</dbReference>
<dbReference type="GO" id="GO:0003995">
    <property type="term" value="F:acyl-CoA dehydrogenase activity"/>
    <property type="evidence" value="ECO:0007669"/>
    <property type="project" value="TreeGrafter"/>
</dbReference>
<gene>
    <name evidence="11" type="ORF">MMUR_28510</name>
</gene>
<dbReference type="InterPro" id="IPR013786">
    <property type="entry name" value="AcylCoA_DH/ox_N"/>
</dbReference>
<dbReference type="InterPro" id="IPR036250">
    <property type="entry name" value="AcylCo_DH-like_C"/>
</dbReference>
<comment type="similarity">
    <text evidence="2 7">Belongs to the acyl-CoA dehydrogenase family.</text>
</comment>
<dbReference type="InterPro" id="IPR009100">
    <property type="entry name" value="AcylCoA_DH/oxidase_NM_dom_sf"/>
</dbReference>
<dbReference type="InterPro" id="IPR046373">
    <property type="entry name" value="Acyl-CoA_Oxase/DH_mid-dom_sf"/>
</dbReference>
<dbReference type="FunFam" id="1.20.140.10:FF:000004">
    <property type="entry name" value="Acyl-CoA dehydrogenase FadE25"/>
    <property type="match status" value="1"/>
</dbReference>
<dbReference type="GO" id="GO:0050660">
    <property type="term" value="F:flavin adenine dinucleotide binding"/>
    <property type="evidence" value="ECO:0007669"/>
    <property type="project" value="InterPro"/>
</dbReference>
<evidence type="ECO:0000256" key="1">
    <source>
        <dbReference type="ARBA" id="ARBA00001974"/>
    </source>
</evidence>
<evidence type="ECO:0000256" key="2">
    <source>
        <dbReference type="ARBA" id="ARBA00009347"/>
    </source>
</evidence>
<evidence type="ECO:0000313" key="12">
    <source>
        <dbReference type="Proteomes" id="UP000465241"/>
    </source>
</evidence>
<reference evidence="11 12" key="1">
    <citation type="journal article" date="2019" name="Emerg. Microbes Infect.">
        <title>Comprehensive subspecies identification of 175 nontuberculous mycobacteria species based on 7547 genomic profiles.</title>
        <authorList>
            <person name="Matsumoto Y."/>
            <person name="Kinjo T."/>
            <person name="Motooka D."/>
            <person name="Nabeya D."/>
            <person name="Jung N."/>
            <person name="Uechi K."/>
            <person name="Horii T."/>
            <person name="Iida T."/>
            <person name="Fujita J."/>
            <person name="Nakamura S."/>
        </authorList>
    </citation>
    <scope>NUCLEOTIDE SEQUENCE [LARGE SCALE GENOMIC DNA]</scope>
    <source>
        <strain evidence="11 12">JCM 13392</strain>
    </source>
</reference>
<dbReference type="RefSeq" id="WP_193489466.1">
    <property type="nucleotide sequence ID" value="NZ_BAAAMC010000055.1"/>
</dbReference>
<dbReference type="InterPro" id="IPR009075">
    <property type="entry name" value="AcylCo_DH/oxidase_C"/>
</dbReference>
<keyword evidence="12" id="KW-1185">Reference proteome</keyword>
<dbReference type="InterPro" id="IPR037069">
    <property type="entry name" value="AcylCoA_DH/ox_N_sf"/>
</dbReference>
<dbReference type="Pfam" id="PF00441">
    <property type="entry name" value="Acyl-CoA_dh_1"/>
    <property type="match status" value="1"/>
</dbReference>
<keyword evidence="4 7" id="KW-0274">FAD</keyword>
<dbReference type="Gene3D" id="1.20.140.10">
    <property type="entry name" value="Butyryl-CoA Dehydrogenase, subunit A, domain 3"/>
    <property type="match status" value="1"/>
</dbReference>
<dbReference type="Pfam" id="PF02770">
    <property type="entry name" value="Acyl-CoA_dh_M"/>
    <property type="match status" value="1"/>
</dbReference>
<evidence type="ECO:0000256" key="5">
    <source>
        <dbReference type="ARBA" id="ARBA00023002"/>
    </source>
</evidence>
<organism evidence="11 12">
    <name type="scientific">Mycolicibacterium murale</name>
    <dbReference type="NCBI Taxonomy" id="182220"/>
    <lineage>
        <taxon>Bacteria</taxon>
        <taxon>Bacillati</taxon>
        <taxon>Actinomycetota</taxon>
        <taxon>Actinomycetes</taxon>
        <taxon>Mycobacteriales</taxon>
        <taxon>Mycobacteriaceae</taxon>
        <taxon>Mycolicibacterium</taxon>
    </lineage>
</organism>
<evidence type="ECO:0000256" key="4">
    <source>
        <dbReference type="ARBA" id="ARBA00022827"/>
    </source>
</evidence>
<comment type="caution">
    <text evidence="11">The sequence shown here is derived from an EMBL/GenBank/DDBJ whole genome shotgun (WGS) entry which is preliminary data.</text>
</comment>
<comment type="catalytic activity">
    <reaction evidence="6">
        <text>a 2,3-saturated acyl-CoA + A = a 2,3-dehydroacyl-CoA + AH2</text>
        <dbReference type="Rhea" id="RHEA:48608"/>
        <dbReference type="ChEBI" id="CHEBI:13193"/>
        <dbReference type="ChEBI" id="CHEBI:17499"/>
        <dbReference type="ChEBI" id="CHEBI:60015"/>
        <dbReference type="ChEBI" id="CHEBI:65111"/>
    </reaction>
</comment>
<dbReference type="SUPFAM" id="SSF47203">
    <property type="entry name" value="Acyl-CoA dehydrogenase C-terminal domain-like"/>
    <property type="match status" value="1"/>
</dbReference>
<dbReference type="Gene3D" id="2.40.110.10">
    <property type="entry name" value="Butyryl-CoA Dehydrogenase, subunit A, domain 2"/>
    <property type="match status" value="1"/>
</dbReference>
<dbReference type="Pfam" id="PF02771">
    <property type="entry name" value="Acyl-CoA_dh_N"/>
    <property type="match status" value="1"/>
</dbReference>
<keyword evidence="5 7" id="KW-0560">Oxidoreductase</keyword>
<feature type="domain" description="Acyl-CoA dehydrogenase/oxidase C-terminal" evidence="8">
    <location>
        <begin position="230"/>
        <end position="379"/>
    </location>
</feature>
<evidence type="ECO:0000259" key="9">
    <source>
        <dbReference type="Pfam" id="PF02770"/>
    </source>
</evidence>
<name>A0A7I9WLV5_9MYCO</name>
<sequence length="391" mass="41856">MTIDSLLTPEQRDLRTMVRAFARKEVGPRAALIDSEQHEWKDLFARMGEIGLLGLLLPEEWGEGGDMVSQALVQEELAYVSGSVANSQVGAIEEGLFINLHGSEELKQRYLPDIVSGKRKASFALTEPQAGSDASNLKTTAKLTGADTYIINGQKAWVTAGAAADIIIVVAMTEDSAGGRVPTAFLVETSWPGVHAGQPEDNHGVRGLGTSAMSFDDVEVPAGNILGKPGEGLDLSLATINLGRISTAAMSVGLGQRAFDAAMAYSLAREQFGKPIFKFQGIKFQLAQMATKLDAARLLYVHAARERDSGAPGLARAASEAKLFAADAGVWVCEQAMLIFGANGYTRENPVERCLRDARVCQIFEGTSNVQQIVIARELANEFKDDAANLT</sequence>
<evidence type="ECO:0000259" key="10">
    <source>
        <dbReference type="Pfam" id="PF02771"/>
    </source>
</evidence>
<evidence type="ECO:0000256" key="3">
    <source>
        <dbReference type="ARBA" id="ARBA00022630"/>
    </source>
</evidence>
<dbReference type="SUPFAM" id="SSF56645">
    <property type="entry name" value="Acyl-CoA dehydrogenase NM domain-like"/>
    <property type="match status" value="1"/>
</dbReference>
<dbReference type="AlphaFoldDB" id="A0A7I9WLV5"/>
<dbReference type="PANTHER" id="PTHR43884">
    <property type="entry name" value="ACYL-COA DEHYDROGENASE"/>
    <property type="match status" value="1"/>
</dbReference>
<feature type="domain" description="Acyl-CoA oxidase/dehydrogenase middle" evidence="9">
    <location>
        <begin position="122"/>
        <end position="218"/>
    </location>
</feature>
<proteinExistence type="inferred from homology"/>
<dbReference type="Gene3D" id="1.10.540.10">
    <property type="entry name" value="Acyl-CoA dehydrogenase/oxidase, N-terminal domain"/>
    <property type="match status" value="1"/>
</dbReference>
<dbReference type="Proteomes" id="UP000465241">
    <property type="component" value="Unassembled WGS sequence"/>
</dbReference>
<keyword evidence="3 7" id="KW-0285">Flavoprotein</keyword>
<protein>
    <submittedName>
        <fullName evidence="11">Acyl-CoA dehydrogenase</fullName>
    </submittedName>
</protein>
<dbReference type="InterPro" id="IPR006091">
    <property type="entry name" value="Acyl-CoA_Oxase/DH_mid-dom"/>
</dbReference>
<comment type="cofactor">
    <cofactor evidence="1 7">
        <name>FAD</name>
        <dbReference type="ChEBI" id="CHEBI:57692"/>
    </cofactor>
</comment>
<dbReference type="PIRSF" id="PIRSF016578">
    <property type="entry name" value="HsaA"/>
    <property type="match status" value="1"/>
</dbReference>
<accession>A0A7I9WLV5</accession>
<evidence type="ECO:0000256" key="6">
    <source>
        <dbReference type="ARBA" id="ARBA00052546"/>
    </source>
</evidence>
<evidence type="ECO:0000259" key="8">
    <source>
        <dbReference type="Pfam" id="PF00441"/>
    </source>
</evidence>
<evidence type="ECO:0000256" key="7">
    <source>
        <dbReference type="RuleBase" id="RU362125"/>
    </source>
</evidence>
<evidence type="ECO:0000313" key="11">
    <source>
        <dbReference type="EMBL" id="GFG58715.1"/>
    </source>
</evidence>
<dbReference type="PANTHER" id="PTHR43884:SF12">
    <property type="entry name" value="ISOVALERYL-COA DEHYDROGENASE, MITOCHONDRIAL-RELATED"/>
    <property type="match status" value="1"/>
</dbReference>
<dbReference type="FunFam" id="2.40.110.10:FF:000002">
    <property type="entry name" value="Acyl-CoA dehydrogenase fadE12"/>
    <property type="match status" value="1"/>
</dbReference>